<accession>A0A392R6T8</accession>
<evidence type="ECO:0000313" key="1">
    <source>
        <dbReference type="EMBL" id="MCI31500.1"/>
    </source>
</evidence>
<evidence type="ECO:0000313" key="2">
    <source>
        <dbReference type="Proteomes" id="UP000265520"/>
    </source>
</evidence>
<dbReference type="Proteomes" id="UP000265520">
    <property type="component" value="Unassembled WGS sequence"/>
</dbReference>
<dbReference type="EMBL" id="LXQA010187540">
    <property type="protein sequence ID" value="MCI31500.1"/>
    <property type="molecule type" value="Genomic_DNA"/>
</dbReference>
<dbReference type="AlphaFoldDB" id="A0A392R6T8"/>
<proteinExistence type="predicted"/>
<comment type="caution">
    <text evidence="1">The sequence shown here is derived from an EMBL/GenBank/DDBJ whole genome shotgun (WGS) entry which is preliminary data.</text>
</comment>
<reference evidence="1 2" key="1">
    <citation type="journal article" date="2018" name="Front. Plant Sci.">
        <title>Red Clover (Trifolium pratense) and Zigzag Clover (T. medium) - A Picture of Genomic Similarities and Differences.</title>
        <authorList>
            <person name="Dluhosova J."/>
            <person name="Istvanek J."/>
            <person name="Nedelnik J."/>
            <person name="Repkova J."/>
        </authorList>
    </citation>
    <scope>NUCLEOTIDE SEQUENCE [LARGE SCALE GENOMIC DNA]</scope>
    <source>
        <strain evidence="2">cv. 10/8</strain>
        <tissue evidence="1">Leaf</tissue>
    </source>
</reference>
<protein>
    <submittedName>
        <fullName evidence="1">Uncharacterized protein</fullName>
    </submittedName>
</protein>
<organism evidence="1 2">
    <name type="scientific">Trifolium medium</name>
    <dbReference type="NCBI Taxonomy" id="97028"/>
    <lineage>
        <taxon>Eukaryota</taxon>
        <taxon>Viridiplantae</taxon>
        <taxon>Streptophyta</taxon>
        <taxon>Embryophyta</taxon>
        <taxon>Tracheophyta</taxon>
        <taxon>Spermatophyta</taxon>
        <taxon>Magnoliopsida</taxon>
        <taxon>eudicotyledons</taxon>
        <taxon>Gunneridae</taxon>
        <taxon>Pentapetalae</taxon>
        <taxon>rosids</taxon>
        <taxon>fabids</taxon>
        <taxon>Fabales</taxon>
        <taxon>Fabaceae</taxon>
        <taxon>Papilionoideae</taxon>
        <taxon>50 kb inversion clade</taxon>
        <taxon>NPAAA clade</taxon>
        <taxon>Hologalegina</taxon>
        <taxon>IRL clade</taxon>
        <taxon>Trifolieae</taxon>
        <taxon>Trifolium</taxon>
    </lineage>
</organism>
<sequence>MKVESWWMDLDSSLESWSKIHCATRRICCATRSQQLPKPHFLFLNCAGRTSPVPDASITAPDAALPAPDAANSKIHLLTTLELRRAQLYLRRAQENKQHLA</sequence>
<name>A0A392R6T8_9FABA</name>
<keyword evidence="2" id="KW-1185">Reference proteome</keyword>